<evidence type="ECO:0000259" key="5">
    <source>
        <dbReference type="PROSITE" id="PS50931"/>
    </source>
</evidence>
<dbReference type="PANTHER" id="PTHR30537">
    <property type="entry name" value="HTH-TYPE TRANSCRIPTIONAL REGULATOR"/>
    <property type="match status" value="1"/>
</dbReference>
<dbReference type="InterPro" id="IPR000847">
    <property type="entry name" value="LysR_HTH_N"/>
</dbReference>
<keyword evidence="4" id="KW-0804">Transcription</keyword>
<dbReference type="Gene3D" id="1.10.10.10">
    <property type="entry name" value="Winged helix-like DNA-binding domain superfamily/Winged helix DNA-binding domain"/>
    <property type="match status" value="1"/>
</dbReference>
<keyword evidence="2" id="KW-0805">Transcription regulation</keyword>
<feature type="domain" description="HTH lysR-type" evidence="5">
    <location>
        <begin position="4"/>
        <end position="61"/>
    </location>
</feature>
<dbReference type="Pfam" id="PF00126">
    <property type="entry name" value="HTH_1"/>
    <property type="match status" value="1"/>
</dbReference>
<dbReference type="PROSITE" id="PS50931">
    <property type="entry name" value="HTH_LYSR"/>
    <property type="match status" value="1"/>
</dbReference>
<reference evidence="6 7" key="1">
    <citation type="submission" date="2016-10" db="EMBL/GenBank/DDBJ databases">
        <authorList>
            <person name="de Groot N.N."/>
        </authorList>
    </citation>
    <scope>NUCLEOTIDE SEQUENCE [LARGE SCALE GENOMIC DNA]</scope>
    <source>
        <strain evidence="6 7">LMG 2247</strain>
    </source>
</reference>
<dbReference type="Gene3D" id="3.40.190.290">
    <property type="match status" value="1"/>
</dbReference>
<evidence type="ECO:0000256" key="1">
    <source>
        <dbReference type="ARBA" id="ARBA00009437"/>
    </source>
</evidence>
<accession>A0A1G8F9J0</accession>
<dbReference type="Pfam" id="PF03466">
    <property type="entry name" value="LysR_substrate"/>
    <property type="match status" value="1"/>
</dbReference>
<sequence length="306" mass="33856">MQEPDLSDLKAFIAVTQARGFRHAASTRGVSASSLSEAIRRLEQQLGVRLLNRTTRSVTPTEAGQRLFERLAPAFSEIATALDAVNLFRESPTGTLRLNVPSIAAREILPALLTRFLAAHPGITVDVGTNDTFIDILAAGYDAGIRYDERLERDMIAVPIGPRVQRFVAAAAPSYLTARGTPQHPRELVDHACIGHRFDSGVLAVWEFHRGEEMVRIEPNGPLIASLIELQRGAAIDGLGIVYTFDEFLRPAIESGKLVPILDDWWQSFSGPFLYYPSRSHMPGPLRAFVDFILDRFPAPTKNFRP</sequence>
<evidence type="ECO:0000313" key="7">
    <source>
        <dbReference type="Proteomes" id="UP000199706"/>
    </source>
</evidence>
<dbReference type="InterPro" id="IPR036390">
    <property type="entry name" value="WH_DNA-bd_sf"/>
</dbReference>
<dbReference type="InterPro" id="IPR058163">
    <property type="entry name" value="LysR-type_TF_proteobact-type"/>
</dbReference>
<dbReference type="SUPFAM" id="SSF46785">
    <property type="entry name" value="Winged helix' DNA-binding domain"/>
    <property type="match status" value="1"/>
</dbReference>
<dbReference type="InterPro" id="IPR036388">
    <property type="entry name" value="WH-like_DNA-bd_sf"/>
</dbReference>
<gene>
    <name evidence="6" type="ORF">SAMN05216466_11394</name>
</gene>
<protein>
    <submittedName>
        <fullName evidence="6">DNA-binding transcriptional regulator, LysR family</fullName>
    </submittedName>
</protein>
<dbReference type="GO" id="GO:0003700">
    <property type="term" value="F:DNA-binding transcription factor activity"/>
    <property type="evidence" value="ECO:0007669"/>
    <property type="project" value="InterPro"/>
</dbReference>
<dbReference type="PANTHER" id="PTHR30537:SF5">
    <property type="entry name" value="HTH-TYPE TRANSCRIPTIONAL ACTIVATOR TTDR-RELATED"/>
    <property type="match status" value="1"/>
</dbReference>
<proteinExistence type="inferred from homology"/>
<dbReference type="RefSeq" id="WP_090688150.1">
    <property type="nucleotide sequence ID" value="NZ_CADERL010000013.1"/>
</dbReference>
<dbReference type="SUPFAM" id="SSF53850">
    <property type="entry name" value="Periplasmic binding protein-like II"/>
    <property type="match status" value="1"/>
</dbReference>
<dbReference type="Proteomes" id="UP000199706">
    <property type="component" value="Unassembled WGS sequence"/>
</dbReference>
<dbReference type="EMBL" id="FNCJ01000013">
    <property type="protein sequence ID" value="SDH78788.1"/>
    <property type="molecule type" value="Genomic_DNA"/>
</dbReference>
<name>A0A1G8F9J0_9BURK</name>
<organism evidence="6 7">
    <name type="scientific">Paraburkholderia phenazinium</name>
    <dbReference type="NCBI Taxonomy" id="60549"/>
    <lineage>
        <taxon>Bacteria</taxon>
        <taxon>Pseudomonadati</taxon>
        <taxon>Pseudomonadota</taxon>
        <taxon>Betaproteobacteria</taxon>
        <taxon>Burkholderiales</taxon>
        <taxon>Burkholderiaceae</taxon>
        <taxon>Paraburkholderia</taxon>
    </lineage>
</organism>
<evidence type="ECO:0000256" key="4">
    <source>
        <dbReference type="ARBA" id="ARBA00023163"/>
    </source>
</evidence>
<dbReference type="InterPro" id="IPR005119">
    <property type="entry name" value="LysR_subst-bd"/>
</dbReference>
<keyword evidence="3 6" id="KW-0238">DNA-binding</keyword>
<dbReference type="FunFam" id="1.10.10.10:FF:000001">
    <property type="entry name" value="LysR family transcriptional regulator"/>
    <property type="match status" value="1"/>
</dbReference>
<evidence type="ECO:0000256" key="2">
    <source>
        <dbReference type="ARBA" id="ARBA00023015"/>
    </source>
</evidence>
<dbReference type="CDD" id="cd08474">
    <property type="entry name" value="PBP2_CrgA_like_5"/>
    <property type="match status" value="1"/>
</dbReference>
<comment type="similarity">
    <text evidence="1">Belongs to the LysR transcriptional regulatory family.</text>
</comment>
<evidence type="ECO:0000256" key="3">
    <source>
        <dbReference type="ARBA" id="ARBA00023125"/>
    </source>
</evidence>
<dbReference type="OrthoDB" id="5525645at2"/>
<dbReference type="GO" id="GO:0003677">
    <property type="term" value="F:DNA binding"/>
    <property type="evidence" value="ECO:0007669"/>
    <property type="project" value="UniProtKB-KW"/>
</dbReference>
<evidence type="ECO:0000313" key="6">
    <source>
        <dbReference type="EMBL" id="SDH78788.1"/>
    </source>
</evidence>
<dbReference type="AlphaFoldDB" id="A0A1G8F9J0"/>